<dbReference type="InterPro" id="IPR050975">
    <property type="entry name" value="Sleep_regulator"/>
</dbReference>
<accession>A0A1S3JP80</accession>
<gene>
    <name evidence="5" type="primary">LOC106174925</name>
</gene>
<protein>
    <submittedName>
        <fullName evidence="5">Uncharacterized protein LOC106174925</fullName>
    </submittedName>
</protein>
<dbReference type="GO" id="GO:0032222">
    <property type="term" value="P:regulation of synaptic transmission, cholinergic"/>
    <property type="evidence" value="ECO:0007669"/>
    <property type="project" value="InterPro"/>
</dbReference>
<dbReference type="AlphaFoldDB" id="A0A1S3JP80"/>
<reference evidence="5" key="1">
    <citation type="submission" date="2025-08" db="UniProtKB">
        <authorList>
            <consortium name="RefSeq"/>
        </authorList>
    </citation>
    <scope>IDENTIFICATION</scope>
    <source>
        <tissue evidence="5">Gonads</tissue>
    </source>
</reference>
<dbReference type="PANTHER" id="PTHR33562">
    <property type="entry name" value="ATILLA, ISOFORM B-RELATED-RELATED"/>
    <property type="match status" value="1"/>
</dbReference>
<dbReference type="Pfam" id="PF17064">
    <property type="entry name" value="QVR"/>
    <property type="match status" value="1"/>
</dbReference>
<dbReference type="InterPro" id="IPR031424">
    <property type="entry name" value="QVR-like"/>
</dbReference>
<dbReference type="InParanoid" id="A0A1S3JP80"/>
<feature type="signal peptide" evidence="3">
    <location>
        <begin position="1"/>
        <end position="23"/>
    </location>
</feature>
<dbReference type="RefSeq" id="XP_013412157.1">
    <property type="nucleotide sequence ID" value="XM_013556703.1"/>
</dbReference>
<sequence>MTKFSIVAILLVVCWVSIDTTSAVKCYLCTNCNDPFDKAAKSGKTTECPAGCLKTKAETSEVQTVARTCAVAGQTNGCQEQTAQGLKGIMCVCSGELCNGSGTVSSSLLVMGLMSTFAAFLLGKM</sequence>
<dbReference type="PANTHER" id="PTHR33562:SF28">
    <property type="entry name" value="PROTEIN QUIVER"/>
    <property type="match status" value="1"/>
</dbReference>
<dbReference type="GO" id="GO:0030431">
    <property type="term" value="P:sleep"/>
    <property type="evidence" value="ECO:0007669"/>
    <property type="project" value="InterPro"/>
</dbReference>
<dbReference type="OMA" id="VERSCNL"/>
<dbReference type="Proteomes" id="UP000085678">
    <property type="component" value="Unplaced"/>
</dbReference>
<dbReference type="OrthoDB" id="6420171at2759"/>
<keyword evidence="1 3" id="KW-0732">Signal</keyword>
<feature type="chain" id="PRO_5021453680" evidence="3">
    <location>
        <begin position="24"/>
        <end position="125"/>
    </location>
</feature>
<keyword evidence="4" id="KW-1185">Reference proteome</keyword>
<proteinExistence type="predicted"/>
<evidence type="ECO:0000256" key="3">
    <source>
        <dbReference type="SAM" id="SignalP"/>
    </source>
</evidence>
<dbReference type="GeneID" id="106174925"/>
<evidence type="ECO:0000256" key="1">
    <source>
        <dbReference type="ARBA" id="ARBA00022729"/>
    </source>
</evidence>
<evidence type="ECO:0000256" key="2">
    <source>
        <dbReference type="ARBA" id="ARBA00023180"/>
    </source>
</evidence>
<evidence type="ECO:0000313" key="4">
    <source>
        <dbReference type="Proteomes" id="UP000085678"/>
    </source>
</evidence>
<keyword evidence="2" id="KW-0325">Glycoprotein</keyword>
<name>A0A1S3JP80_LINAN</name>
<evidence type="ECO:0000313" key="5">
    <source>
        <dbReference type="RefSeq" id="XP_013412157.1"/>
    </source>
</evidence>
<organism evidence="4 5">
    <name type="scientific">Lingula anatina</name>
    <name type="common">Brachiopod</name>
    <name type="synonym">Lingula unguis</name>
    <dbReference type="NCBI Taxonomy" id="7574"/>
    <lineage>
        <taxon>Eukaryota</taxon>
        <taxon>Metazoa</taxon>
        <taxon>Spiralia</taxon>
        <taxon>Lophotrochozoa</taxon>
        <taxon>Brachiopoda</taxon>
        <taxon>Linguliformea</taxon>
        <taxon>Lingulata</taxon>
        <taxon>Lingulida</taxon>
        <taxon>Linguloidea</taxon>
        <taxon>Lingulidae</taxon>
        <taxon>Lingula</taxon>
    </lineage>
</organism>
<dbReference type="KEGG" id="lak:106174925"/>